<dbReference type="AlphaFoldDB" id="E8PSS7"/>
<name>E8PSS7_YERPE</name>
<protein>
    <submittedName>
        <fullName evidence="2">Uncharacterized protein</fullName>
    </submittedName>
</protein>
<feature type="region of interest" description="Disordered" evidence="1">
    <location>
        <begin position="22"/>
        <end position="42"/>
    </location>
</feature>
<dbReference type="EMBL" id="CP002182">
    <property type="protein sequence ID" value="ADW67077.1"/>
    <property type="molecule type" value="Genomic_DNA"/>
</dbReference>
<geneLocation type="plasmid" evidence="2">
    <name>pCD</name>
</geneLocation>
<sequence>MPIIAPIPRNKRHQMEKIVHKTADKNHSRHLIADPSPISVPG</sequence>
<proteinExistence type="predicted"/>
<evidence type="ECO:0000256" key="1">
    <source>
        <dbReference type="SAM" id="MobiDB-lite"/>
    </source>
</evidence>
<gene>
    <name evidence="2" type="ORF">YPJ_pCD107</name>
</gene>
<keyword evidence="2" id="KW-0614">Plasmid</keyword>
<reference evidence="2" key="1">
    <citation type="journal article" date="2012" name="PLoS ONE">
        <title>Novel Plasmids and Resistance Phenotypes in Yersinia pestis: Unique Plasmid Inventory of Strain Java 9 Mediates High Levels of Arsenic Resistance.</title>
        <authorList>
            <person name="Eppinger M."/>
            <person name="Radnedge L."/>
            <person name="Andersen G."/>
            <person name="Vietri N."/>
            <person name="Severson G."/>
            <person name="Mou S."/>
            <person name="Ravel J."/>
            <person name="Worsham P.L."/>
        </authorList>
    </citation>
    <scope>NUCLEOTIDE SEQUENCE [LARGE SCALE GENOMIC DNA]</scope>
    <source>
        <strain evidence="2">Java 9</strain>
        <plasmid evidence="2">pCD</plasmid>
    </source>
</reference>
<evidence type="ECO:0000313" key="2">
    <source>
        <dbReference type="EMBL" id="ADW67077.1"/>
    </source>
</evidence>
<accession>E8PSS7</accession>
<organism evidence="2">
    <name type="scientific">Yersinia pestis Java 9</name>
    <dbReference type="NCBI Taxonomy" id="880632"/>
    <lineage>
        <taxon>Bacteria</taxon>
        <taxon>Pseudomonadati</taxon>
        <taxon>Pseudomonadota</taxon>
        <taxon>Gammaproteobacteria</taxon>
        <taxon>Enterobacterales</taxon>
        <taxon>Yersiniaceae</taxon>
        <taxon>Yersinia</taxon>
    </lineage>
</organism>